<sequence>MSKLQLLNGFLTKRLTAVAVEIYVEVEKTITEYQDEISSSKEEIKRLRRLLDLVFNPEIKLHRADLQQHSFPVSEEELPTEQQHCEQEWNPSLGQEDPEPTQIKEEQEELWTSQGEQLLERLDSDNKDFIFTPASGKNQEPPQPSHLFQIRIVDSPTNTTEMKTEPDGDGYRVSDKTFTCQICGKCFKRNWDLKRHMKNKIHMRKVIMVSHNTEKPYRCHVCGKRFNWESFLKRHMRTHTGEKPYFCNECGKCYGQIGHLRVHMRNHTGERPYRCSFCKKGFTTSFQLKQHTCPPIVGK</sequence>
<evidence type="ECO:0000259" key="14">
    <source>
        <dbReference type="PROSITE" id="PS50157"/>
    </source>
</evidence>
<reference evidence="16" key="1">
    <citation type="submission" date="2025-08" db="UniProtKB">
        <authorList>
            <consortium name="RefSeq"/>
        </authorList>
    </citation>
    <scope>IDENTIFICATION</scope>
    <source>
        <tissue evidence="16">White muscle</tissue>
    </source>
</reference>
<feature type="coiled-coil region" evidence="12">
    <location>
        <begin position="23"/>
        <end position="50"/>
    </location>
</feature>
<dbReference type="SUPFAM" id="SSF57667">
    <property type="entry name" value="beta-beta-alpha zinc fingers"/>
    <property type="match status" value="3"/>
</dbReference>
<keyword evidence="8" id="KW-0238">DNA-binding</keyword>
<dbReference type="PROSITE" id="PS50157">
    <property type="entry name" value="ZINC_FINGER_C2H2_2"/>
    <property type="match status" value="4"/>
</dbReference>
<dbReference type="Gene3D" id="3.30.160.60">
    <property type="entry name" value="Classic Zinc Finger"/>
    <property type="match status" value="4"/>
</dbReference>
<dbReference type="RefSeq" id="XP_038861158.1">
    <property type="nucleotide sequence ID" value="XM_039005230.1"/>
</dbReference>
<dbReference type="InterPro" id="IPR036236">
    <property type="entry name" value="Znf_C2H2_sf"/>
</dbReference>
<evidence type="ECO:0000313" key="15">
    <source>
        <dbReference type="Proteomes" id="UP000808372"/>
    </source>
</evidence>
<evidence type="ECO:0000256" key="7">
    <source>
        <dbReference type="ARBA" id="ARBA00023015"/>
    </source>
</evidence>
<dbReference type="PROSITE" id="PS00028">
    <property type="entry name" value="ZINC_FINGER_C2H2_1"/>
    <property type="match status" value="3"/>
</dbReference>
<keyword evidence="12" id="KW-0175">Coiled coil</keyword>
<keyword evidence="15" id="KW-1185">Reference proteome</keyword>
<keyword evidence="9" id="KW-0804">Transcription</keyword>
<evidence type="ECO:0000256" key="1">
    <source>
        <dbReference type="ARBA" id="ARBA00004123"/>
    </source>
</evidence>
<proteinExistence type="inferred from homology"/>
<dbReference type="GO" id="GO:0008270">
    <property type="term" value="F:zinc ion binding"/>
    <property type="evidence" value="ECO:0007669"/>
    <property type="project" value="UniProtKB-KW"/>
</dbReference>
<evidence type="ECO:0000256" key="11">
    <source>
        <dbReference type="PROSITE-ProRule" id="PRU00042"/>
    </source>
</evidence>
<dbReference type="GeneID" id="120056934"/>
<keyword evidence="7" id="KW-0805">Transcription regulation</keyword>
<evidence type="ECO:0000256" key="8">
    <source>
        <dbReference type="ARBA" id="ARBA00023125"/>
    </source>
</evidence>
<keyword evidence="10" id="KW-0539">Nucleus</keyword>
<dbReference type="GO" id="GO:0000981">
    <property type="term" value="F:DNA-binding transcription factor activity, RNA polymerase II-specific"/>
    <property type="evidence" value="ECO:0007669"/>
    <property type="project" value="TreeGrafter"/>
</dbReference>
<evidence type="ECO:0000256" key="3">
    <source>
        <dbReference type="ARBA" id="ARBA00022723"/>
    </source>
</evidence>
<dbReference type="FunFam" id="3.30.160.60:FF:000770">
    <property type="entry name" value="zinc finger protein 16"/>
    <property type="match status" value="1"/>
</dbReference>
<keyword evidence="3" id="KW-0479">Metal-binding</keyword>
<comment type="subcellular location">
    <subcellularLocation>
        <location evidence="1">Nucleus</location>
    </subcellularLocation>
</comment>
<evidence type="ECO:0000256" key="13">
    <source>
        <dbReference type="SAM" id="MobiDB-lite"/>
    </source>
</evidence>
<evidence type="ECO:0000256" key="4">
    <source>
        <dbReference type="ARBA" id="ARBA00022737"/>
    </source>
</evidence>
<feature type="domain" description="C2H2-type" evidence="14">
    <location>
        <begin position="178"/>
        <end position="216"/>
    </location>
</feature>
<feature type="domain" description="C2H2-type" evidence="14">
    <location>
        <begin position="217"/>
        <end position="244"/>
    </location>
</feature>
<keyword evidence="6" id="KW-0862">Zinc</keyword>
<dbReference type="AlphaFoldDB" id="A0A8U1C2N8"/>
<organism evidence="15 16">
    <name type="scientific">Salvelinus namaycush</name>
    <name type="common">Lake trout</name>
    <name type="synonym">Salmo namaycush</name>
    <dbReference type="NCBI Taxonomy" id="8040"/>
    <lineage>
        <taxon>Eukaryota</taxon>
        <taxon>Metazoa</taxon>
        <taxon>Chordata</taxon>
        <taxon>Craniata</taxon>
        <taxon>Vertebrata</taxon>
        <taxon>Euteleostomi</taxon>
        <taxon>Actinopterygii</taxon>
        <taxon>Neopterygii</taxon>
        <taxon>Teleostei</taxon>
        <taxon>Protacanthopterygii</taxon>
        <taxon>Salmoniformes</taxon>
        <taxon>Salmonidae</taxon>
        <taxon>Salmoninae</taxon>
        <taxon>Salvelinus</taxon>
    </lineage>
</organism>
<dbReference type="GO" id="GO:0005634">
    <property type="term" value="C:nucleus"/>
    <property type="evidence" value="ECO:0007669"/>
    <property type="project" value="UniProtKB-SubCell"/>
</dbReference>
<evidence type="ECO:0000313" key="16">
    <source>
        <dbReference type="RefSeq" id="XP_038861158.1"/>
    </source>
</evidence>
<dbReference type="InterPro" id="IPR013087">
    <property type="entry name" value="Znf_C2H2_type"/>
</dbReference>
<evidence type="ECO:0000256" key="5">
    <source>
        <dbReference type="ARBA" id="ARBA00022771"/>
    </source>
</evidence>
<dbReference type="PANTHER" id="PTHR23235">
    <property type="entry name" value="KRUEPPEL-LIKE TRANSCRIPTION FACTOR"/>
    <property type="match status" value="1"/>
</dbReference>
<keyword evidence="5 11" id="KW-0863">Zinc-finger</keyword>
<dbReference type="Pfam" id="PF00096">
    <property type="entry name" value="zf-C2H2"/>
    <property type="match status" value="3"/>
</dbReference>
<comment type="similarity">
    <text evidence="2">Belongs to the krueppel C2H2-type zinc-finger protein family.</text>
</comment>
<evidence type="ECO:0000256" key="12">
    <source>
        <dbReference type="SAM" id="Coils"/>
    </source>
</evidence>
<dbReference type="SMART" id="SM00355">
    <property type="entry name" value="ZnF_C2H2"/>
    <property type="match status" value="4"/>
</dbReference>
<protein>
    <submittedName>
        <fullName evidence="16">Zinc finger protein 2-like isoform X2</fullName>
    </submittedName>
</protein>
<gene>
    <name evidence="16" type="primary">LOC120056934</name>
</gene>
<accession>A0A8U1C2N8</accession>
<dbReference type="Proteomes" id="UP000808372">
    <property type="component" value="Chromosome 12"/>
</dbReference>
<evidence type="ECO:0000256" key="6">
    <source>
        <dbReference type="ARBA" id="ARBA00022833"/>
    </source>
</evidence>
<evidence type="ECO:0000256" key="9">
    <source>
        <dbReference type="ARBA" id="ARBA00023163"/>
    </source>
</evidence>
<name>A0A8U1C2N8_SALNM</name>
<evidence type="ECO:0000256" key="2">
    <source>
        <dbReference type="ARBA" id="ARBA00006991"/>
    </source>
</evidence>
<evidence type="ECO:0000256" key="10">
    <source>
        <dbReference type="ARBA" id="ARBA00023242"/>
    </source>
</evidence>
<dbReference type="GO" id="GO:0000978">
    <property type="term" value="F:RNA polymerase II cis-regulatory region sequence-specific DNA binding"/>
    <property type="evidence" value="ECO:0007669"/>
    <property type="project" value="TreeGrafter"/>
</dbReference>
<feature type="region of interest" description="Disordered" evidence="13">
    <location>
        <begin position="73"/>
        <end position="99"/>
    </location>
</feature>
<dbReference type="FunFam" id="3.30.160.60:FF:001156">
    <property type="entry name" value="Zinc finger protein 407"/>
    <property type="match status" value="1"/>
</dbReference>
<feature type="domain" description="C2H2-type" evidence="14">
    <location>
        <begin position="273"/>
        <end position="291"/>
    </location>
</feature>
<dbReference type="FunFam" id="3.30.160.60:FF:000624">
    <property type="entry name" value="zinc finger protein 697"/>
    <property type="match status" value="1"/>
</dbReference>
<keyword evidence="4" id="KW-0677">Repeat</keyword>
<dbReference type="FunFam" id="3.30.160.60:FF:001158">
    <property type="entry name" value="zinc finger protein 22"/>
    <property type="match status" value="1"/>
</dbReference>
<dbReference type="PANTHER" id="PTHR23235:SF152">
    <property type="entry name" value="SI:DKEY-210J14.3"/>
    <property type="match status" value="1"/>
</dbReference>
<feature type="domain" description="C2H2-type" evidence="14">
    <location>
        <begin position="245"/>
        <end position="272"/>
    </location>
</feature>